<name>A0ABP9M6R5_9MICO</name>
<accession>A0ABP9M6R5</accession>
<dbReference type="Gene3D" id="3.40.50.2300">
    <property type="match status" value="2"/>
</dbReference>
<dbReference type="InterPro" id="IPR051010">
    <property type="entry name" value="BCAA_transport"/>
</dbReference>
<dbReference type="SUPFAM" id="SSF53822">
    <property type="entry name" value="Periplasmic binding protein-like I"/>
    <property type="match status" value="1"/>
</dbReference>
<sequence>MFRTKRGLLGAVFAGALALSLAACSSGAGGGAAAPSESTAELPDKLTIGFVGSLTGPLAASGINSLAGLKAGAEYAETLHPGMTIEVVERDTAGEATAAVAQTRELAQAGATAIFFTTEAFPAVQDVLNQVKIPGGTSGGIAAVLPEVGDSNRYKYAFSTGAGNAGETAITPLLDYASQFGDKIGLVEDASAFAVAQADLTEEIVAEDYPDVELFRVSFPASASDATAQLSTLQQEDVDAVVMWPYGTPAVTVMSSFDKLGWYPPTAGTLGLGTPAIVEATPAELAENLAAGPMAKTFLDPDLDTTGVVSEFVTRYMEALDKTEFTPLDTVGANSFDWSVLIAQAVADTGKTDGDSIKSFLTSGEEFTGANGVYVFGPDKRIGIDASELQLYRSTEPCSPEGICVPVE</sequence>
<evidence type="ECO:0000256" key="1">
    <source>
        <dbReference type="ARBA" id="ARBA00010062"/>
    </source>
</evidence>
<dbReference type="PROSITE" id="PS51257">
    <property type="entry name" value="PROKAR_LIPOPROTEIN"/>
    <property type="match status" value="1"/>
</dbReference>
<dbReference type="PROSITE" id="PS51318">
    <property type="entry name" value="TAT"/>
    <property type="match status" value="1"/>
</dbReference>
<protein>
    <recommendedName>
        <fullName evidence="4">Leucine-binding protein domain-containing protein</fullName>
    </recommendedName>
</protein>
<reference evidence="6" key="1">
    <citation type="journal article" date="2019" name="Int. J. Syst. Evol. Microbiol.">
        <title>The Global Catalogue of Microorganisms (GCM) 10K type strain sequencing project: providing services to taxonomists for standard genome sequencing and annotation.</title>
        <authorList>
            <consortium name="The Broad Institute Genomics Platform"/>
            <consortium name="The Broad Institute Genome Sequencing Center for Infectious Disease"/>
            <person name="Wu L."/>
            <person name="Ma J."/>
        </authorList>
    </citation>
    <scope>NUCLEOTIDE SEQUENCE [LARGE SCALE GENOMIC DNA]</scope>
    <source>
        <strain evidence="6">JCM 18959</strain>
    </source>
</reference>
<evidence type="ECO:0000313" key="6">
    <source>
        <dbReference type="Proteomes" id="UP001501407"/>
    </source>
</evidence>
<dbReference type="InterPro" id="IPR006311">
    <property type="entry name" value="TAT_signal"/>
</dbReference>
<proteinExistence type="inferred from homology"/>
<dbReference type="EMBL" id="BAABKZ010000002">
    <property type="protein sequence ID" value="GAA5092035.1"/>
    <property type="molecule type" value="Genomic_DNA"/>
</dbReference>
<organism evidence="5 6">
    <name type="scientific">Microbacterium yannicii</name>
    <dbReference type="NCBI Taxonomy" id="671622"/>
    <lineage>
        <taxon>Bacteria</taxon>
        <taxon>Bacillati</taxon>
        <taxon>Actinomycetota</taxon>
        <taxon>Actinomycetes</taxon>
        <taxon>Micrococcales</taxon>
        <taxon>Microbacteriaceae</taxon>
        <taxon>Microbacterium</taxon>
    </lineage>
</organism>
<evidence type="ECO:0000313" key="5">
    <source>
        <dbReference type="EMBL" id="GAA5092035.1"/>
    </source>
</evidence>
<feature type="domain" description="Leucine-binding protein" evidence="4">
    <location>
        <begin position="46"/>
        <end position="380"/>
    </location>
</feature>
<dbReference type="Pfam" id="PF13458">
    <property type="entry name" value="Peripla_BP_6"/>
    <property type="match status" value="1"/>
</dbReference>
<evidence type="ECO:0000256" key="3">
    <source>
        <dbReference type="SAM" id="SignalP"/>
    </source>
</evidence>
<dbReference type="Proteomes" id="UP001501407">
    <property type="component" value="Unassembled WGS sequence"/>
</dbReference>
<dbReference type="PANTHER" id="PTHR30483:SF6">
    <property type="entry name" value="PERIPLASMIC BINDING PROTEIN OF ABC TRANSPORTER FOR NATURAL AMINO ACIDS"/>
    <property type="match status" value="1"/>
</dbReference>
<feature type="chain" id="PRO_5045746455" description="Leucine-binding protein domain-containing protein" evidence="3">
    <location>
        <begin position="29"/>
        <end position="408"/>
    </location>
</feature>
<dbReference type="InterPro" id="IPR028082">
    <property type="entry name" value="Peripla_BP_I"/>
</dbReference>
<keyword evidence="6" id="KW-1185">Reference proteome</keyword>
<comment type="caution">
    <text evidence="5">The sequence shown here is derived from an EMBL/GenBank/DDBJ whole genome shotgun (WGS) entry which is preliminary data.</text>
</comment>
<gene>
    <name evidence="5" type="ORF">GCM10025760_20120</name>
</gene>
<dbReference type="PANTHER" id="PTHR30483">
    <property type="entry name" value="LEUCINE-SPECIFIC-BINDING PROTEIN"/>
    <property type="match status" value="1"/>
</dbReference>
<comment type="similarity">
    <text evidence="1">Belongs to the leucine-binding protein family.</text>
</comment>
<evidence type="ECO:0000259" key="4">
    <source>
        <dbReference type="Pfam" id="PF13458"/>
    </source>
</evidence>
<dbReference type="RefSeq" id="WP_194414813.1">
    <property type="nucleotide sequence ID" value="NZ_BAABKZ010000002.1"/>
</dbReference>
<dbReference type="InterPro" id="IPR028081">
    <property type="entry name" value="Leu-bd"/>
</dbReference>
<feature type="signal peptide" evidence="3">
    <location>
        <begin position="1"/>
        <end position="28"/>
    </location>
</feature>
<evidence type="ECO:0000256" key="2">
    <source>
        <dbReference type="ARBA" id="ARBA00022729"/>
    </source>
</evidence>
<keyword evidence="2 3" id="KW-0732">Signal</keyword>